<dbReference type="EMBL" id="JFFR01000018">
    <property type="protein sequence ID" value="KDN28610.1"/>
    <property type="molecule type" value="Genomic_DNA"/>
</dbReference>
<dbReference type="GO" id="GO:0005829">
    <property type="term" value="C:cytosol"/>
    <property type="evidence" value="ECO:0007669"/>
    <property type="project" value="TreeGrafter"/>
</dbReference>
<dbReference type="InterPro" id="IPR002201">
    <property type="entry name" value="Glyco_trans_9"/>
</dbReference>
<dbReference type="STRING" id="212667.VFDL14_15450"/>
<dbReference type="Gene3D" id="3.40.50.2000">
    <property type="entry name" value="Glycogen Phosphorylase B"/>
    <property type="match status" value="2"/>
</dbReference>
<dbReference type="PANTHER" id="PTHR30160">
    <property type="entry name" value="TETRAACYLDISACCHARIDE 4'-KINASE-RELATED"/>
    <property type="match status" value="1"/>
</dbReference>
<dbReference type="AlphaFoldDB" id="A0A066UNG3"/>
<evidence type="ECO:0000256" key="1">
    <source>
        <dbReference type="ARBA" id="ARBA00022676"/>
    </source>
</evidence>
<accession>A0A066UNG3</accession>
<dbReference type="PANTHER" id="PTHR30160:SF21">
    <property type="entry name" value="LIPOPOLYSACCHARIDE CORE HEPTOSYLTRANSFERASE OPSX"/>
    <property type="match status" value="1"/>
</dbReference>
<dbReference type="InterPro" id="IPR051199">
    <property type="entry name" value="LPS_LOS_Heptosyltrfase"/>
</dbReference>
<protein>
    <submittedName>
        <fullName evidence="4">Glycosyl transferase</fullName>
    </submittedName>
</protein>
<dbReference type="FunFam" id="3.40.50.2000:FF:000023">
    <property type="entry name" value="ADP-heptose--LPS heptosyltransferase II"/>
    <property type="match status" value="1"/>
</dbReference>
<dbReference type="OrthoDB" id="9781892at2"/>
<evidence type="ECO:0000256" key="2">
    <source>
        <dbReference type="ARBA" id="ARBA00022679"/>
    </source>
</evidence>
<dbReference type="Pfam" id="PF01075">
    <property type="entry name" value="Glyco_transf_9"/>
    <property type="match status" value="1"/>
</dbReference>
<dbReference type="GO" id="GO:0008713">
    <property type="term" value="F:ADP-heptose-lipopolysaccharide heptosyltransferase activity"/>
    <property type="evidence" value="ECO:0007669"/>
    <property type="project" value="TreeGrafter"/>
</dbReference>
<proteinExistence type="inferred from homology"/>
<evidence type="ECO:0000313" key="5">
    <source>
        <dbReference type="Proteomes" id="UP000027219"/>
    </source>
</evidence>
<dbReference type="CDD" id="cd03789">
    <property type="entry name" value="GT9_LPS_heptosyltransferase"/>
    <property type="match status" value="1"/>
</dbReference>
<evidence type="ECO:0000256" key="3">
    <source>
        <dbReference type="ARBA" id="ARBA00043995"/>
    </source>
</evidence>
<keyword evidence="1" id="KW-0328">Glycosyltransferase</keyword>
<organism evidence="4 5">
    <name type="scientific">Vibrio fortis</name>
    <dbReference type="NCBI Taxonomy" id="212667"/>
    <lineage>
        <taxon>Bacteria</taxon>
        <taxon>Pseudomonadati</taxon>
        <taxon>Pseudomonadota</taxon>
        <taxon>Gammaproteobacteria</taxon>
        <taxon>Vibrionales</taxon>
        <taxon>Vibrionaceae</taxon>
        <taxon>Vibrio</taxon>
    </lineage>
</organism>
<comment type="caution">
    <text evidence="4">The sequence shown here is derived from an EMBL/GenBank/DDBJ whole genome shotgun (WGS) entry which is preliminary data.</text>
</comment>
<evidence type="ECO:0000313" key="4">
    <source>
        <dbReference type="EMBL" id="KDN28610.1"/>
    </source>
</evidence>
<keyword evidence="2 4" id="KW-0808">Transferase</keyword>
<dbReference type="RefSeq" id="WP_032551151.1">
    <property type="nucleotide sequence ID" value="NZ_JFFR01000018.1"/>
</dbReference>
<dbReference type="SUPFAM" id="SSF53756">
    <property type="entry name" value="UDP-Glycosyltransferase/glycogen phosphorylase"/>
    <property type="match status" value="1"/>
</dbReference>
<comment type="similarity">
    <text evidence="3">Belongs to the glycosyltransferase 9 family.</text>
</comment>
<name>A0A066UNG3_9VIBR</name>
<sequence>MPLFTQAPESVCFLRLSAIGDICHAVAAIQTLQKQWPTTKVTWIIGKVEAQLLEGLEGVELIVFDKKAGFAGMKDIWKKLSDRKFDALVHMQLALRASLLTLGIKANYKVGFNFKRAKEAQWLFTNKKIEDVQSQHVLDSFYSFVEYLGVPRSIPEWNLPIGAEETLFAKEVLNQKPTIVISPAASKDERNWLPERYAELADYAISQGYQVAICGSPAEREVALANAIMEKTAHPVLNLVGKTSLKQLTAILKEAAVVVAPDSGPAHIATTQGTPVIGLYGHSNPLRTGPYNDLPSVISVYEKHAELQHKKPISELPWSTRVKGDHVMADISVASVVQSFEQITQGK</sequence>
<gene>
    <name evidence="4" type="ORF">VFDL14_15450</name>
</gene>
<dbReference type="Proteomes" id="UP000027219">
    <property type="component" value="Unassembled WGS sequence"/>
</dbReference>
<keyword evidence="5" id="KW-1185">Reference proteome</keyword>
<reference evidence="4 5" key="1">
    <citation type="submission" date="2014-02" db="EMBL/GenBank/DDBJ databases">
        <title>Vibrio fortis Dalian14 Genome Sequencing.</title>
        <authorList>
            <person name="Wang Y."/>
            <person name="Song L."/>
            <person name="Liu G."/>
            <person name="Ding J."/>
        </authorList>
    </citation>
    <scope>NUCLEOTIDE SEQUENCE [LARGE SCALE GENOMIC DNA]</scope>
    <source>
        <strain evidence="4 5">Dalian14</strain>
    </source>
</reference>
<dbReference type="GO" id="GO:0009244">
    <property type="term" value="P:lipopolysaccharide core region biosynthetic process"/>
    <property type="evidence" value="ECO:0007669"/>
    <property type="project" value="TreeGrafter"/>
</dbReference>